<dbReference type="Gene3D" id="3.10.10.10">
    <property type="entry name" value="HIV Type 1 Reverse Transcriptase, subunit A, domain 1"/>
    <property type="match status" value="1"/>
</dbReference>
<feature type="region of interest" description="Disordered" evidence="1">
    <location>
        <begin position="1"/>
        <end position="30"/>
    </location>
</feature>
<name>A0ABP9Y5Z9_9FUNG</name>
<proteinExistence type="predicted"/>
<feature type="region of interest" description="Disordered" evidence="1">
    <location>
        <begin position="310"/>
        <end position="369"/>
    </location>
</feature>
<gene>
    <name evidence="3" type="ORF">HPULCUR_007873</name>
</gene>
<feature type="region of interest" description="Disordered" evidence="1">
    <location>
        <begin position="395"/>
        <end position="426"/>
    </location>
</feature>
<evidence type="ECO:0000256" key="1">
    <source>
        <dbReference type="SAM" id="MobiDB-lite"/>
    </source>
</evidence>
<protein>
    <recommendedName>
        <fullName evidence="2">Retrotransposon gag domain-containing protein</fullName>
    </recommendedName>
</protein>
<feature type="domain" description="Retrotransposon gag" evidence="2">
    <location>
        <begin position="180"/>
        <end position="254"/>
    </location>
</feature>
<dbReference type="SUPFAM" id="SSF56672">
    <property type="entry name" value="DNA/RNA polymerases"/>
    <property type="match status" value="1"/>
</dbReference>
<sequence>MSNSQERTDTPVSLNNGESATPTGSPLSEYQPMEDVTSEISMTVSSETTDDLIQTAQANLETLKNQYSILFGHYLSYQRVNPDSDNTKNSFAICKEAERKYVDAKTAFSIFKSIHNPVKMQDDKKFSLVPSSLPFLQLKTDIVLYKKNHEVFDSVYDFCTQFQTVLEAHSLSMDDHWERFLPMSLNKEERSWFDEKLRNKAFSWSEARNKILDHFDTPYRKFLLMVKVWSLKQQAGESTRTYAAKFQNLRRQADLHDGLQLVLYFWCSLREPVRRVASVAVSSQYGSKLPGKIEAMIDLVIASTNDTDLFSSSSSGISSGLSGDKGNNERHSRKRSSQSFSSASKDYQRSSKAYPSSSLSSSASSTSNKPCNYCKEPWFQGHRCEAFVKAKKIKVSRMARRSDTPDATTDEDSTMEDGNNSNDDEDNEHRLAQLALESDNDVYTKRIGTCTLTVSCNSKTLKKESEVMNLTDDNNEFSISIGTDYMSSLGMGIYGLPTSYDDHDSTQDVIEADRRYNNKSELLETIDAENSAREKCPACEPNEYNAAMEFINKYIKLNQSIPKGVFCTVPESVVCLDTPTDVTAYKKPYPIALKMHKVIDDQIAEWIDLGIIERAPANTEWNTPLTVVKKTDGKGNITGYRVCHDPRHINALLRLFPSKTNFF</sequence>
<dbReference type="InterPro" id="IPR043502">
    <property type="entry name" value="DNA/RNA_pol_sf"/>
</dbReference>
<dbReference type="Proteomes" id="UP001476247">
    <property type="component" value="Unassembled WGS sequence"/>
</dbReference>
<feature type="compositionally biased region" description="Polar residues" evidence="1">
    <location>
        <begin position="1"/>
        <end position="28"/>
    </location>
</feature>
<feature type="compositionally biased region" description="Low complexity" evidence="1">
    <location>
        <begin position="337"/>
        <end position="367"/>
    </location>
</feature>
<evidence type="ECO:0000313" key="4">
    <source>
        <dbReference type="Proteomes" id="UP001476247"/>
    </source>
</evidence>
<dbReference type="Pfam" id="PF03732">
    <property type="entry name" value="Retrotrans_gag"/>
    <property type="match status" value="1"/>
</dbReference>
<dbReference type="InterPro" id="IPR005162">
    <property type="entry name" value="Retrotrans_gag_dom"/>
</dbReference>
<evidence type="ECO:0000313" key="3">
    <source>
        <dbReference type="EMBL" id="GAA5802408.1"/>
    </source>
</evidence>
<dbReference type="EMBL" id="BAABUJ010000023">
    <property type="protein sequence ID" value="GAA5802408.1"/>
    <property type="molecule type" value="Genomic_DNA"/>
</dbReference>
<evidence type="ECO:0000259" key="2">
    <source>
        <dbReference type="Pfam" id="PF03732"/>
    </source>
</evidence>
<feature type="compositionally biased region" description="Low complexity" evidence="1">
    <location>
        <begin position="311"/>
        <end position="322"/>
    </location>
</feature>
<reference evidence="3 4" key="1">
    <citation type="submission" date="2024-04" db="EMBL/GenBank/DDBJ databases">
        <title>genome sequences of Mucor flavus KT1a and Helicostylum pulchrum KT1b strains isolation_sourced from the surface of a dry-aged beef.</title>
        <authorList>
            <person name="Toyotome T."/>
            <person name="Hosono M."/>
            <person name="Torimaru M."/>
            <person name="Fukuda K."/>
            <person name="Mikami N."/>
        </authorList>
    </citation>
    <scope>NUCLEOTIDE SEQUENCE [LARGE SCALE GENOMIC DNA]</scope>
    <source>
        <strain evidence="3 4">KT1b</strain>
    </source>
</reference>
<accession>A0ABP9Y5Z9</accession>
<organism evidence="3 4">
    <name type="scientific">Helicostylum pulchrum</name>
    <dbReference type="NCBI Taxonomy" id="562976"/>
    <lineage>
        <taxon>Eukaryota</taxon>
        <taxon>Fungi</taxon>
        <taxon>Fungi incertae sedis</taxon>
        <taxon>Mucoromycota</taxon>
        <taxon>Mucoromycotina</taxon>
        <taxon>Mucoromycetes</taxon>
        <taxon>Mucorales</taxon>
        <taxon>Mucorineae</taxon>
        <taxon>Mucoraceae</taxon>
        <taxon>Helicostylum</taxon>
    </lineage>
</organism>
<keyword evidence="4" id="KW-1185">Reference proteome</keyword>
<comment type="caution">
    <text evidence="3">The sequence shown here is derived from an EMBL/GenBank/DDBJ whole genome shotgun (WGS) entry which is preliminary data.</text>
</comment>